<proteinExistence type="predicted"/>
<feature type="domain" description="PiggyBac transposable element-derived protein" evidence="2">
    <location>
        <begin position="10"/>
        <end position="166"/>
    </location>
</feature>
<evidence type="ECO:0000313" key="4">
    <source>
        <dbReference type="Proteomes" id="UP001174136"/>
    </source>
</evidence>
<reference evidence="3" key="1">
    <citation type="journal article" date="2023" name="Front. Mar. Sci.">
        <title>A new Merluccius polli reference genome to investigate the effects of global change in West African waters.</title>
        <authorList>
            <person name="Mateo J.L."/>
            <person name="Blanco-Fernandez C."/>
            <person name="Garcia-Vazquez E."/>
            <person name="Machado-Schiaffino G."/>
        </authorList>
    </citation>
    <scope>NUCLEOTIDE SEQUENCE</scope>
    <source>
        <strain evidence="3">C29</strain>
        <tissue evidence="3">Fin</tissue>
    </source>
</reference>
<dbReference type="EMBL" id="JAOPHQ010000766">
    <property type="protein sequence ID" value="KAK0153479.1"/>
    <property type="molecule type" value="Genomic_DNA"/>
</dbReference>
<dbReference type="Proteomes" id="UP001174136">
    <property type="component" value="Unassembled WGS sequence"/>
</dbReference>
<gene>
    <name evidence="3" type="primary">PGBD4_28</name>
    <name evidence="3" type="ORF">N1851_004831</name>
</gene>
<protein>
    <submittedName>
        <fullName evidence="3">PiggyBac transposable element-derived protein 4</fullName>
    </submittedName>
</protein>
<dbReference type="Pfam" id="PF13843">
    <property type="entry name" value="DDE_Tnp_1_7"/>
    <property type="match status" value="1"/>
</dbReference>
<dbReference type="InterPro" id="IPR029526">
    <property type="entry name" value="PGBD"/>
</dbReference>
<dbReference type="AlphaFoldDB" id="A0AA47N738"/>
<evidence type="ECO:0000256" key="1">
    <source>
        <dbReference type="SAM" id="MobiDB-lite"/>
    </source>
</evidence>
<name>A0AA47N738_MERPO</name>
<dbReference type="PANTHER" id="PTHR46599">
    <property type="entry name" value="PIGGYBAC TRANSPOSABLE ELEMENT-DERIVED PROTEIN 4"/>
    <property type="match status" value="1"/>
</dbReference>
<comment type="caution">
    <text evidence="3">The sequence shown here is derived from an EMBL/GenBank/DDBJ whole genome shotgun (WGS) entry which is preliminary data.</text>
</comment>
<feature type="compositionally biased region" description="Low complexity" evidence="1">
    <location>
        <begin position="225"/>
        <end position="238"/>
    </location>
</feature>
<accession>A0AA47N738</accession>
<organism evidence="3 4">
    <name type="scientific">Merluccius polli</name>
    <name type="common">Benguela hake</name>
    <name type="synonym">Merluccius cadenati</name>
    <dbReference type="NCBI Taxonomy" id="89951"/>
    <lineage>
        <taxon>Eukaryota</taxon>
        <taxon>Metazoa</taxon>
        <taxon>Chordata</taxon>
        <taxon>Craniata</taxon>
        <taxon>Vertebrata</taxon>
        <taxon>Euteleostomi</taxon>
        <taxon>Actinopterygii</taxon>
        <taxon>Neopterygii</taxon>
        <taxon>Teleostei</taxon>
        <taxon>Neoteleostei</taxon>
        <taxon>Acanthomorphata</taxon>
        <taxon>Zeiogadaria</taxon>
        <taxon>Gadariae</taxon>
        <taxon>Gadiformes</taxon>
        <taxon>Gadoidei</taxon>
        <taxon>Merlucciidae</taxon>
        <taxon>Merluccius</taxon>
    </lineage>
</organism>
<dbReference type="CDD" id="cd19757">
    <property type="entry name" value="Bbox1"/>
    <property type="match status" value="1"/>
</dbReference>
<feature type="region of interest" description="Disordered" evidence="1">
    <location>
        <begin position="205"/>
        <end position="238"/>
    </location>
</feature>
<evidence type="ECO:0000313" key="3">
    <source>
        <dbReference type="EMBL" id="KAK0153479.1"/>
    </source>
</evidence>
<sequence>MALVDFKRLGLGYKLYVDDFYAGCELFRDLLRRDVWACGTMRPHRGGFPRTRVNDFPEGAPRGSVRWLRRDGLLFTKWLDKREVVMCSTMHKAYDDDTCQRRVKRGGRRQVVGVPIPPAVLDYNKIMGSVDLWEEVAGHHQDLHRTCKWYQSFFYHFLDIAVVNAHILHKQLEAARGAPPAGVRSQKSFREELVLQLVGEGSLSSSAAVPSEPPAAQGPHNLKYSSSQGESGALSSKGASSKRRRCTLCSRSTSTMCETCKLFLCFQPTRDCYNAYHRQNNLY</sequence>
<dbReference type="PANTHER" id="PTHR46599:SF3">
    <property type="entry name" value="PIGGYBAC TRANSPOSABLE ELEMENT-DERIVED PROTEIN 4"/>
    <property type="match status" value="1"/>
</dbReference>
<evidence type="ECO:0000259" key="2">
    <source>
        <dbReference type="Pfam" id="PF13843"/>
    </source>
</evidence>
<keyword evidence="4" id="KW-1185">Reference proteome</keyword>